<accession>D3T669</accession>
<keyword evidence="4" id="KW-0597">Phosphoprotein</keyword>
<evidence type="ECO:0000256" key="6">
    <source>
        <dbReference type="ARBA" id="ARBA00022679"/>
    </source>
</evidence>
<evidence type="ECO:0000313" key="16">
    <source>
        <dbReference type="Proteomes" id="UP000001552"/>
    </source>
</evidence>
<evidence type="ECO:0000256" key="9">
    <source>
        <dbReference type="ARBA" id="ARBA00022777"/>
    </source>
</evidence>
<dbReference type="InterPro" id="IPR013014">
    <property type="entry name" value="PTS_EIIC_2"/>
</dbReference>
<dbReference type="AlphaFoldDB" id="D3T669"/>
<dbReference type="CDD" id="cd05569">
    <property type="entry name" value="PTS_IIB_fructose"/>
    <property type="match status" value="1"/>
</dbReference>
<dbReference type="Gene3D" id="3.40.50.2300">
    <property type="match status" value="1"/>
</dbReference>
<dbReference type="GO" id="GO:0022877">
    <property type="term" value="F:protein-N(PI)-phosphohistidine-fructose phosphotransferase system transporter activity"/>
    <property type="evidence" value="ECO:0007669"/>
    <property type="project" value="InterPro"/>
</dbReference>
<dbReference type="EC" id="2.7.1.69" evidence="15"/>
<feature type="transmembrane region" description="Helical" evidence="12">
    <location>
        <begin position="201"/>
        <end position="224"/>
    </location>
</feature>
<feature type="transmembrane region" description="Helical" evidence="12">
    <location>
        <begin position="324"/>
        <end position="349"/>
    </location>
</feature>
<keyword evidence="3" id="KW-1003">Cell membrane</keyword>
<dbReference type="eggNOG" id="COG1299">
    <property type="taxonomic scope" value="Bacteria"/>
</dbReference>
<comment type="subcellular location">
    <subcellularLocation>
        <location evidence="1">Cell inner membrane</location>
        <topology evidence="1">Multi-pass membrane protein</topology>
    </subcellularLocation>
</comment>
<feature type="transmembrane region" description="Helical" evidence="12">
    <location>
        <begin position="387"/>
        <end position="407"/>
    </location>
</feature>
<dbReference type="InterPro" id="IPR036095">
    <property type="entry name" value="PTS_EIIB-like_sf"/>
</dbReference>
<evidence type="ECO:0000256" key="8">
    <source>
        <dbReference type="ARBA" id="ARBA00022692"/>
    </source>
</evidence>
<dbReference type="GO" id="GO:0009401">
    <property type="term" value="P:phosphoenolpyruvate-dependent sugar phosphotransferase system"/>
    <property type="evidence" value="ECO:0007669"/>
    <property type="project" value="UniProtKB-KW"/>
</dbReference>
<evidence type="ECO:0000256" key="10">
    <source>
        <dbReference type="ARBA" id="ARBA00022989"/>
    </source>
</evidence>
<evidence type="ECO:0000259" key="13">
    <source>
        <dbReference type="PROSITE" id="PS51099"/>
    </source>
</evidence>
<feature type="transmembrane region" description="Helical" evidence="12">
    <location>
        <begin position="427"/>
        <end position="447"/>
    </location>
</feature>
<sequence length="452" mass="47581">MKKVVAVTACPTGIAHTYMAAENLQMAAKEMGVDIKVETQGSIGAENQLTEEDIKAADAVIIAAATKVDKSRFAGKPILEVPVEEAIKNAKGLIEKALKMEKPKDYVEKVEEIHRERSAQRTGAYKHLMTGVSYMIPFVVAGGILIALSFFWGYKAFEVEGTLPWALMKIGGGSAFALMVPILSGYIAFSIADRPGLVPGMVGGMLAVSTGAGFLGGIISGFLAGYTIVYLKRLIKLPKTLEGLMPILILPVLSTLIVGLLMIYVIGSPMKAIMTSLTAWLTGMSSTNAVIFGAILGLMMAFDMGGPVNKTAYTFATGLLASNVFAPMAAVMAAGMTPPLGLALATVLFRDRFTKEEIEAGKAAWVLGASFITEGAIPFAAADPLRVIPSIMVGSAVTAALSMLFHIELRAPHGGIFVIPIAVSNPLLYIGAIAVGTVVTALMIALLKKKVQ</sequence>
<evidence type="ECO:0000256" key="12">
    <source>
        <dbReference type="SAM" id="Phobius"/>
    </source>
</evidence>
<keyword evidence="10 12" id="KW-1133">Transmembrane helix</keyword>
<dbReference type="Proteomes" id="UP000001552">
    <property type="component" value="Chromosome"/>
</dbReference>
<keyword evidence="11 12" id="KW-0472">Membrane</keyword>
<evidence type="ECO:0000256" key="1">
    <source>
        <dbReference type="ARBA" id="ARBA00004429"/>
    </source>
</evidence>
<feature type="transmembrane region" description="Helical" evidence="12">
    <location>
        <begin position="134"/>
        <end position="154"/>
    </location>
</feature>
<dbReference type="InterPro" id="IPR003353">
    <property type="entry name" value="PTS_IIB_fruc"/>
</dbReference>
<evidence type="ECO:0000256" key="4">
    <source>
        <dbReference type="ARBA" id="ARBA00022553"/>
    </source>
</evidence>
<dbReference type="InterPro" id="IPR003501">
    <property type="entry name" value="PTS_EIIB_2/3"/>
</dbReference>
<keyword evidence="9" id="KW-0418">Kinase</keyword>
<dbReference type="SUPFAM" id="SSF52794">
    <property type="entry name" value="PTS system IIB component-like"/>
    <property type="match status" value="1"/>
</dbReference>
<protein>
    <submittedName>
        <fullName evidence="15">PTS system, fructose subfamily, IIC subunit</fullName>
        <ecNumber evidence="15">2.7.1.69</ecNumber>
    </submittedName>
</protein>
<evidence type="ECO:0000256" key="7">
    <source>
        <dbReference type="ARBA" id="ARBA00022683"/>
    </source>
</evidence>
<dbReference type="NCBIfam" id="TIGR00829">
    <property type="entry name" value="FRU"/>
    <property type="match status" value="1"/>
</dbReference>
<name>D3T669_THEIA</name>
<dbReference type="NCBIfam" id="TIGR01427">
    <property type="entry name" value="PTS_IIC_fructo"/>
    <property type="match status" value="1"/>
</dbReference>
<dbReference type="EMBL" id="CP001936">
    <property type="protein sequence ID" value="ADD03463.1"/>
    <property type="molecule type" value="Genomic_DNA"/>
</dbReference>
<dbReference type="KEGG" id="tit:Thit_2252"/>
<dbReference type="PROSITE" id="PS51099">
    <property type="entry name" value="PTS_EIIB_TYPE_2"/>
    <property type="match status" value="1"/>
</dbReference>
<dbReference type="InterPro" id="IPR050864">
    <property type="entry name" value="Bacterial_PTS_Sugar_Transport"/>
</dbReference>
<reference evidence="15" key="1">
    <citation type="submission" date="2010-02" db="EMBL/GenBank/DDBJ databases">
        <title>Complete sequence of Thermoanaerobacter italicus Ab9.</title>
        <authorList>
            <consortium name="US DOE Joint Genome Institute"/>
            <person name="Lucas S."/>
            <person name="Copeland A."/>
            <person name="Lapidus A."/>
            <person name="Cheng J.-F."/>
            <person name="Bruce D."/>
            <person name="Goodwin L."/>
            <person name="Pitluck S."/>
            <person name="Chertkov O."/>
            <person name="Detter J.C."/>
            <person name="Han C."/>
            <person name="Tapia R."/>
            <person name="Land M."/>
            <person name="Hauser L."/>
            <person name="Kyrpides N."/>
            <person name="Mikhailova N."/>
            <person name="Hemme C.L."/>
            <person name="Woyke T."/>
        </authorList>
    </citation>
    <scope>NUCLEOTIDE SEQUENCE [LARGE SCALE GENOMIC DNA]</scope>
    <source>
        <strain evidence="15">Ab9</strain>
    </source>
</reference>
<dbReference type="Pfam" id="PF02302">
    <property type="entry name" value="PTS_IIB"/>
    <property type="match status" value="1"/>
</dbReference>
<keyword evidence="16" id="KW-1185">Reference proteome</keyword>
<dbReference type="PANTHER" id="PTHR30505:SF0">
    <property type="entry name" value="FRUCTOSE-LIKE PTS SYSTEM EIIBC COMPONENT-RELATED"/>
    <property type="match status" value="1"/>
</dbReference>
<dbReference type="eggNOG" id="COG1445">
    <property type="taxonomic scope" value="Bacteria"/>
</dbReference>
<dbReference type="InterPro" id="IPR013011">
    <property type="entry name" value="PTS_EIIB_2"/>
</dbReference>
<feature type="transmembrane region" description="Helical" evidence="12">
    <location>
        <begin position="244"/>
        <end position="267"/>
    </location>
</feature>
<dbReference type="PROSITE" id="PS51104">
    <property type="entry name" value="PTS_EIIC_TYPE_2"/>
    <property type="match status" value="1"/>
</dbReference>
<gene>
    <name evidence="15" type="ordered locus">Thit_2252</name>
</gene>
<feature type="domain" description="PTS EIIB type-2" evidence="13">
    <location>
        <begin position="2"/>
        <end position="99"/>
    </location>
</feature>
<keyword evidence="8 12" id="KW-0812">Transmembrane</keyword>
<feature type="transmembrane region" description="Helical" evidence="12">
    <location>
        <begin position="279"/>
        <end position="304"/>
    </location>
</feature>
<evidence type="ECO:0000313" key="15">
    <source>
        <dbReference type="EMBL" id="ADD03463.1"/>
    </source>
</evidence>
<keyword evidence="2" id="KW-0813">Transport</keyword>
<evidence type="ECO:0000256" key="11">
    <source>
        <dbReference type="ARBA" id="ARBA00023136"/>
    </source>
</evidence>
<evidence type="ECO:0000256" key="3">
    <source>
        <dbReference type="ARBA" id="ARBA00022475"/>
    </source>
</evidence>
<feature type="transmembrane region" description="Helical" evidence="12">
    <location>
        <begin position="166"/>
        <end position="189"/>
    </location>
</feature>
<dbReference type="GO" id="GO:0005886">
    <property type="term" value="C:plasma membrane"/>
    <property type="evidence" value="ECO:0007669"/>
    <property type="project" value="UniProtKB-SubCell"/>
</dbReference>
<proteinExistence type="predicted"/>
<dbReference type="HOGENOM" id="CLU_013155_0_0_9"/>
<dbReference type="RefSeq" id="WP_012996151.1">
    <property type="nucleotide sequence ID" value="NC_013921.1"/>
</dbReference>
<dbReference type="GO" id="GO:0090563">
    <property type="term" value="F:protein-phosphocysteine-sugar phosphotransferase activity"/>
    <property type="evidence" value="ECO:0007669"/>
    <property type="project" value="TreeGrafter"/>
</dbReference>
<evidence type="ECO:0000259" key="14">
    <source>
        <dbReference type="PROSITE" id="PS51104"/>
    </source>
</evidence>
<keyword evidence="5" id="KW-0762">Sugar transport</keyword>
<dbReference type="GO" id="GO:0005351">
    <property type="term" value="F:carbohydrate:proton symporter activity"/>
    <property type="evidence" value="ECO:0007669"/>
    <property type="project" value="InterPro"/>
</dbReference>
<dbReference type="Pfam" id="PF02378">
    <property type="entry name" value="PTS_EIIC"/>
    <property type="match status" value="1"/>
</dbReference>
<dbReference type="GO" id="GO:0016301">
    <property type="term" value="F:kinase activity"/>
    <property type="evidence" value="ECO:0007669"/>
    <property type="project" value="UniProtKB-KW"/>
</dbReference>
<keyword evidence="6 15" id="KW-0808">Transferase</keyword>
<evidence type="ECO:0000256" key="5">
    <source>
        <dbReference type="ARBA" id="ARBA00022597"/>
    </source>
</evidence>
<organism evidence="15 16">
    <name type="scientific">Thermoanaerobacter italicus (strain DSM 9252 / Ab9)</name>
    <dbReference type="NCBI Taxonomy" id="580331"/>
    <lineage>
        <taxon>Bacteria</taxon>
        <taxon>Bacillati</taxon>
        <taxon>Bacillota</taxon>
        <taxon>Clostridia</taxon>
        <taxon>Thermoanaerobacterales</taxon>
        <taxon>Thermoanaerobacteraceae</taxon>
        <taxon>Thermoanaerobacter</taxon>
    </lineage>
</organism>
<dbReference type="PANTHER" id="PTHR30505">
    <property type="entry name" value="FRUCTOSE-LIKE PERMEASE"/>
    <property type="match status" value="1"/>
</dbReference>
<dbReference type="FunFam" id="3.40.50.2300:FF:000014">
    <property type="entry name" value="PTS system fructose-like transporter subunit IIB"/>
    <property type="match status" value="1"/>
</dbReference>
<feature type="domain" description="PTS EIIC type-2" evidence="14">
    <location>
        <begin position="124"/>
        <end position="452"/>
    </location>
</feature>
<dbReference type="InterPro" id="IPR003352">
    <property type="entry name" value="PTS_EIIC"/>
</dbReference>
<dbReference type="OrthoDB" id="9782569at2"/>
<evidence type="ECO:0000256" key="2">
    <source>
        <dbReference type="ARBA" id="ARBA00022448"/>
    </source>
</evidence>
<dbReference type="InterPro" id="IPR006327">
    <property type="entry name" value="PTS_IIC_fruc"/>
</dbReference>
<keyword evidence="7" id="KW-0598">Phosphotransferase system</keyword>